<dbReference type="AlphaFoldDB" id="A0A2H0UET5"/>
<name>A0A2H0UET5_9BACT</name>
<dbReference type="EMBL" id="PFBI01000003">
    <property type="protein sequence ID" value="PIR84870.1"/>
    <property type="molecule type" value="Genomic_DNA"/>
</dbReference>
<gene>
    <name evidence="1" type="ORF">COU16_00585</name>
</gene>
<sequence length="255" mass="27868">MKYILIIAGILLLGGAFFIYSNSKSDDDAAIDNASYTTFTDTEAGLTFEYKTDPDGYVVDDLSAFIGADDTSVLKVFRVINKREKVELENSEGGREGPPIITVMVFKNEMKLTASQWVDSETRFSNIQAALGEVDRDAVVGGANAVRYRSDGLYQNDNAVVAHGTYIYHFTGAFLEEDSVIHKDFKSLIDSVTFIPTDTMSAKIDPRVACESALAYMTFENGDAADAFVAACINGEHPEVIERYIKDMGLDGAAI</sequence>
<proteinExistence type="predicted"/>
<dbReference type="Proteomes" id="UP000229344">
    <property type="component" value="Unassembled WGS sequence"/>
</dbReference>
<evidence type="ECO:0000313" key="2">
    <source>
        <dbReference type="Proteomes" id="UP000229344"/>
    </source>
</evidence>
<reference evidence="2" key="1">
    <citation type="submission" date="2017-09" db="EMBL/GenBank/DDBJ databases">
        <title>Depth-based differentiation of microbial function through sediment-hosted aquifers and enrichment of novel symbionts in the deep terrestrial subsurface.</title>
        <authorList>
            <person name="Probst A.J."/>
            <person name="Ladd B."/>
            <person name="Jarett J.K."/>
            <person name="Geller-Mcgrath D.E."/>
            <person name="Sieber C.M.K."/>
            <person name="Emerson J.B."/>
            <person name="Anantharaman K."/>
            <person name="Thomas B.C."/>
            <person name="Malmstrom R."/>
            <person name="Stieglmeier M."/>
            <person name="Klingl A."/>
            <person name="Woyke T."/>
            <person name="Ryan C.M."/>
            <person name="Banfield J.F."/>
        </authorList>
    </citation>
    <scope>NUCLEOTIDE SEQUENCE [LARGE SCALE GENOMIC DNA]</scope>
</reference>
<evidence type="ECO:0000313" key="1">
    <source>
        <dbReference type="EMBL" id="PIR84870.1"/>
    </source>
</evidence>
<accession>A0A2H0UET5</accession>
<comment type="caution">
    <text evidence="1">The sequence shown here is derived from an EMBL/GenBank/DDBJ whole genome shotgun (WGS) entry which is preliminary data.</text>
</comment>
<protein>
    <submittedName>
        <fullName evidence="1">Uncharacterized protein</fullName>
    </submittedName>
</protein>
<organism evidence="1 2">
    <name type="scientific">Candidatus Kaiserbacteria bacterium CG10_big_fil_rev_8_21_14_0_10_47_16</name>
    <dbReference type="NCBI Taxonomy" id="1974608"/>
    <lineage>
        <taxon>Bacteria</taxon>
        <taxon>Candidatus Kaiseribacteriota</taxon>
    </lineage>
</organism>